<keyword evidence="5 11" id="KW-0479">Metal-binding</keyword>
<evidence type="ECO:0000256" key="6">
    <source>
        <dbReference type="ARBA" id="ARBA00022833"/>
    </source>
</evidence>
<comment type="subunit">
    <text evidence="3">Homodimer.</text>
</comment>
<evidence type="ECO:0000256" key="11">
    <source>
        <dbReference type="RuleBase" id="RU361277"/>
    </source>
</evidence>
<dbReference type="CDD" id="cd05283">
    <property type="entry name" value="CAD1"/>
    <property type="match status" value="1"/>
</dbReference>
<evidence type="ECO:0000256" key="5">
    <source>
        <dbReference type="ARBA" id="ARBA00022723"/>
    </source>
</evidence>
<protein>
    <recommendedName>
        <fullName evidence="9">alcohol dehydrogenase (NADP(+))</fullName>
        <ecNumber evidence="9">1.1.1.2</ecNumber>
    </recommendedName>
</protein>
<dbReference type="GO" id="GO:0008270">
    <property type="term" value="F:zinc ion binding"/>
    <property type="evidence" value="ECO:0007669"/>
    <property type="project" value="InterPro"/>
</dbReference>
<evidence type="ECO:0000256" key="4">
    <source>
        <dbReference type="ARBA" id="ARBA00022553"/>
    </source>
</evidence>
<dbReference type="PANTHER" id="PTHR42683">
    <property type="entry name" value="ALDEHYDE REDUCTASE"/>
    <property type="match status" value="1"/>
</dbReference>
<evidence type="ECO:0000259" key="12">
    <source>
        <dbReference type="Pfam" id="PF00107"/>
    </source>
</evidence>
<keyword evidence="7" id="KW-0521">NADP</keyword>
<evidence type="ECO:0000256" key="2">
    <source>
        <dbReference type="ARBA" id="ARBA00008072"/>
    </source>
</evidence>
<gene>
    <name evidence="14" type="ORF">OGATHE_006770</name>
</gene>
<dbReference type="Pfam" id="PF08240">
    <property type="entry name" value="ADH_N"/>
    <property type="match status" value="1"/>
</dbReference>
<keyword evidence="6 11" id="KW-0862">Zinc</keyword>
<dbReference type="EMBL" id="JAEUBD010001571">
    <property type="protein sequence ID" value="KAH3659044.1"/>
    <property type="molecule type" value="Genomic_DNA"/>
</dbReference>
<dbReference type="Proteomes" id="UP000788993">
    <property type="component" value="Unassembled WGS sequence"/>
</dbReference>
<comment type="cofactor">
    <cofactor evidence="1 11">
        <name>Zn(2+)</name>
        <dbReference type="ChEBI" id="CHEBI:29105"/>
    </cofactor>
</comment>
<keyword evidence="4" id="KW-0597">Phosphoprotein</keyword>
<dbReference type="PROSITE" id="PS00059">
    <property type="entry name" value="ADH_ZINC"/>
    <property type="match status" value="1"/>
</dbReference>
<evidence type="ECO:0000256" key="10">
    <source>
        <dbReference type="ARBA" id="ARBA00050997"/>
    </source>
</evidence>
<comment type="catalytic activity">
    <reaction evidence="10">
        <text>a primary alcohol + NADP(+) = an aldehyde + NADPH + H(+)</text>
        <dbReference type="Rhea" id="RHEA:15937"/>
        <dbReference type="ChEBI" id="CHEBI:15378"/>
        <dbReference type="ChEBI" id="CHEBI:15734"/>
        <dbReference type="ChEBI" id="CHEBI:17478"/>
        <dbReference type="ChEBI" id="CHEBI:57783"/>
        <dbReference type="ChEBI" id="CHEBI:58349"/>
        <dbReference type="EC" id="1.1.1.2"/>
    </reaction>
    <physiologicalReaction direction="left-to-right" evidence="10">
        <dbReference type="Rhea" id="RHEA:15938"/>
    </physiologicalReaction>
    <physiologicalReaction direction="right-to-left" evidence="10">
        <dbReference type="Rhea" id="RHEA:15939"/>
    </physiologicalReaction>
</comment>
<dbReference type="InterPro" id="IPR036291">
    <property type="entry name" value="NAD(P)-bd_dom_sf"/>
</dbReference>
<dbReference type="GO" id="GO:0006066">
    <property type="term" value="P:alcohol metabolic process"/>
    <property type="evidence" value="ECO:0007669"/>
    <property type="project" value="UniProtKB-ARBA"/>
</dbReference>
<evidence type="ECO:0000259" key="13">
    <source>
        <dbReference type="Pfam" id="PF08240"/>
    </source>
</evidence>
<dbReference type="AlphaFoldDB" id="A0A9P8SYF2"/>
<feature type="domain" description="Alcohol dehydrogenase-like N-terminal" evidence="13">
    <location>
        <begin position="73"/>
        <end position="190"/>
    </location>
</feature>
<dbReference type="SUPFAM" id="SSF50129">
    <property type="entry name" value="GroES-like"/>
    <property type="match status" value="1"/>
</dbReference>
<keyword evidence="8" id="KW-0560">Oxidoreductase</keyword>
<dbReference type="InterPro" id="IPR011032">
    <property type="entry name" value="GroES-like_sf"/>
</dbReference>
<feature type="domain" description="Alcohol dehydrogenase-like C-terminal" evidence="12">
    <location>
        <begin position="229"/>
        <end position="354"/>
    </location>
</feature>
<reference evidence="14" key="2">
    <citation type="submission" date="2021-01" db="EMBL/GenBank/DDBJ databases">
        <authorList>
            <person name="Schikora-Tamarit M.A."/>
        </authorList>
    </citation>
    <scope>NUCLEOTIDE SEQUENCE</scope>
    <source>
        <strain evidence="14">NCAIM Y.01608</strain>
    </source>
</reference>
<dbReference type="InterPro" id="IPR047109">
    <property type="entry name" value="CAD-like"/>
</dbReference>
<proteinExistence type="inferred from homology"/>
<comment type="similarity">
    <text evidence="2 11">Belongs to the zinc-containing alcohol dehydrogenase family.</text>
</comment>
<dbReference type="Gene3D" id="3.40.50.720">
    <property type="entry name" value="NAD(P)-binding Rossmann-like Domain"/>
    <property type="match status" value="1"/>
</dbReference>
<dbReference type="GO" id="GO:0008106">
    <property type="term" value="F:alcohol dehydrogenase (NADP+) activity"/>
    <property type="evidence" value="ECO:0007669"/>
    <property type="project" value="UniProtKB-EC"/>
</dbReference>
<evidence type="ECO:0000256" key="3">
    <source>
        <dbReference type="ARBA" id="ARBA00011738"/>
    </source>
</evidence>
<evidence type="ECO:0000313" key="15">
    <source>
        <dbReference type="Proteomes" id="UP000788993"/>
    </source>
</evidence>
<organism evidence="14 15">
    <name type="scientific">Ogataea polymorpha</name>
    <dbReference type="NCBI Taxonomy" id="460523"/>
    <lineage>
        <taxon>Eukaryota</taxon>
        <taxon>Fungi</taxon>
        <taxon>Dikarya</taxon>
        <taxon>Ascomycota</taxon>
        <taxon>Saccharomycotina</taxon>
        <taxon>Pichiomycetes</taxon>
        <taxon>Pichiales</taxon>
        <taxon>Pichiaceae</taxon>
        <taxon>Ogataea</taxon>
    </lineage>
</organism>
<dbReference type="InterPro" id="IPR013154">
    <property type="entry name" value="ADH-like_N"/>
</dbReference>
<dbReference type="EC" id="1.1.1.2" evidence="9"/>
<name>A0A9P8SYF2_9ASCO</name>
<dbReference type="SUPFAM" id="SSF51735">
    <property type="entry name" value="NAD(P)-binding Rossmann-fold domains"/>
    <property type="match status" value="1"/>
</dbReference>
<reference evidence="14" key="1">
    <citation type="journal article" date="2021" name="Open Biol.">
        <title>Shared evolutionary footprints suggest mitochondrial oxidative damage underlies multiple complex I losses in fungi.</title>
        <authorList>
            <person name="Schikora-Tamarit M.A."/>
            <person name="Marcet-Houben M."/>
            <person name="Nosek J."/>
            <person name="Gabaldon T."/>
        </authorList>
    </citation>
    <scope>NUCLEOTIDE SEQUENCE</scope>
    <source>
        <strain evidence="14">NCAIM Y.01608</strain>
    </source>
</reference>
<evidence type="ECO:0000313" key="14">
    <source>
        <dbReference type="EMBL" id="KAH3659044.1"/>
    </source>
</evidence>
<dbReference type="FunFam" id="3.40.50.720:FF:000158">
    <property type="entry name" value="Zinc-binding alcohol dehydrogenase"/>
    <property type="match status" value="1"/>
</dbReference>
<keyword evidence="15" id="KW-1185">Reference proteome</keyword>
<dbReference type="InterPro" id="IPR013149">
    <property type="entry name" value="ADH-like_C"/>
</dbReference>
<accession>A0A9P8SYF2</accession>
<comment type="caution">
    <text evidence="14">The sequence shown here is derived from an EMBL/GenBank/DDBJ whole genome shotgun (WGS) entry which is preliminary data.</text>
</comment>
<evidence type="ECO:0000256" key="9">
    <source>
        <dbReference type="ARBA" id="ARBA00024074"/>
    </source>
</evidence>
<evidence type="ECO:0000256" key="8">
    <source>
        <dbReference type="ARBA" id="ARBA00023002"/>
    </source>
</evidence>
<dbReference type="InterPro" id="IPR002328">
    <property type="entry name" value="ADH_Zn_CS"/>
</dbReference>
<evidence type="ECO:0000256" key="1">
    <source>
        <dbReference type="ARBA" id="ARBA00001947"/>
    </source>
</evidence>
<dbReference type="Pfam" id="PF00107">
    <property type="entry name" value="ADH_zinc_N"/>
    <property type="match status" value="1"/>
</dbReference>
<evidence type="ECO:0000256" key="7">
    <source>
        <dbReference type="ARBA" id="ARBA00022857"/>
    </source>
</evidence>
<dbReference type="Gene3D" id="3.90.180.10">
    <property type="entry name" value="Medium-chain alcohol dehydrogenases, catalytic domain"/>
    <property type="match status" value="1"/>
</dbReference>
<sequence length="401" mass="43782">MGAQIEVGPQNSENLADFSNLAQLHQPYLSCYSVIILATLKMYPDSFEGFAVTDTNNWSTVSRIEFKPKPFGEYDVDICIHACGICGSDVHTVSGGWGQPDLPVIAGHEIIGEAVRVGNKVTTVKKGQRVGVGAQIWSCLKCEVCKANLENYCPHMVDTYNSNYPDGSKAWGGYSSHIRAHEYFVFPIPDALKTEDVAPMLCAGTTTYSPLVDNGCGPGKKVAVIGIGGLGHFAIMFANALGAEVCAFSRSSKKAEDARKLGASEFVATGEDSDWPSKHQREFDLIISSSSSVENFDLDGYLGCLKVKGKFMFVGIPEDPLEVRLPTLNQSAISLSATHLGNRQQILSMLKLAADKGLKAWTECLPISEESIKHALERTHSHDVRFRFVLTDYDKKFGRQD</sequence>